<dbReference type="GO" id="GO:0006099">
    <property type="term" value="P:tricarboxylic acid cycle"/>
    <property type="evidence" value="ECO:0007669"/>
    <property type="project" value="UniProtKB-UniPathway"/>
</dbReference>
<dbReference type="InterPro" id="IPR036969">
    <property type="entry name" value="Citrate_synthase_sf"/>
</dbReference>
<dbReference type="GO" id="GO:0005975">
    <property type="term" value="P:carbohydrate metabolic process"/>
    <property type="evidence" value="ECO:0007669"/>
    <property type="project" value="TreeGrafter"/>
</dbReference>
<dbReference type="GO" id="GO:0036440">
    <property type="term" value="F:citrate synthase activity"/>
    <property type="evidence" value="ECO:0007669"/>
    <property type="project" value="UniProtKB-EC"/>
</dbReference>
<dbReference type="InterPro" id="IPR024176">
    <property type="entry name" value="Citrate_synthase_bac-typ"/>
</dbReference>
<dbReference type="AlphaFoldDB" id="W6RTJ5"/>
<dbReference type="UniPathway" id="UPA00223"/>
<dbReference type="eggNOG" id="COG0372">
    <property type="taxonomic scope" value="Bacteria"/>
</dbReference>
<dbReference type="RefSeq" id="WP_051483665.1">
    <property type="nucleotide sequence ID" value="NZ_HG917868.1"/>
</dbReference>
<evidence type="ECO:0000256" key="3">
    <source>
        <dbReference type="ARBA" id="ARBA00022679"/>
    </source>
</evidence>
<gene>
    <name evidence="7" type="ORF">CM240_0751</name>
</gene>
<sequence>MFNIFNLQSLEEFSDIAKNNSIIEQEEYDKYDVKRGLRNNNGTGVLVGLTKVGNVQGYEVVNNERKPVPGTLSYRGIDLNEIVEGFQKENRFGFEEVCYLLLLGSLPNSNQLEAFKDMLKNSRSLPNGFTEDMILKAPSKDIMNKLQRSILVLYSYDTNPDDNSVKNVLRQSIELIARIPCMIAYGYQAKSHYYDKKSLHIHIPRPELSTAENILYMIRPDNQFTKSEAEILDLALVIHAEHGGGNNSTFTTHVVSSAGTDTYSAISAAVGSLKGTKHGGANIKVMAMMKNIKENVSNWEDKEEIENYLRKILDKKAFDKTGLIYGMGHAVYTISDPRAVLLKKQAFKLAEEKGRIDEFNIYRNVEEVTKKIFKERGRNIATNVDLYSGFVYDMLNIPVELYTPLFATARVAGWCAHRLEQIVSEKKIIRPAYKGIRKNVSYEKMEDRDEDQCYTFLPKE</sequence>
<dbReference type="GO" id="GO:0005829">
    <property type="term" value="C:cytosol"/>
    <property type="evidence" value="ECO:0007669"/>
    <property type="project" value="TreeGrafter"/>
</dbReference>
<comment type="pathway">
    <text evidence="1">Carbohydrate metabolism; tricarboxylic acid cycle.</text>
</comment>
<evidence type="ECO:0000256" key="2">
    <source>
        <dbReference type="ARBA" id="ARBA00010566"/>
    </source>
</evidence>
<dbReference type="EMBL" id="HG917868">
    <property type="protein sequence ID" value="CDM67916.1"/>
    <property type="molecule type" value="Genomic_DNA"/>
</dbReference>
<dbReference type="SUPFAM" id="SSF48256">
    <property type="entry name" value="Citrate synthase"/>
    <property type="match status" value="1"/>
</dbReference>
<evidence type="ECO:0000256" key="5">
    <source>
        <dbReference type="PIRNR" id="PIRNR001369"/>
    </source>
</evidence>
<organism evidence="7 8">
    <name type="scientific">Clostridium bornimense</name>
    <dbReference type="NCBI Taxonomy" id="1216932"/>
    <lineage>
        <taxon>Bacteria</taxon>
        <taxon>Bacillati</taxon>
        <taxon>Bacillota</taxon>
        <taxon>Clostridia</taxon>
        <taxon>Eubacteriales</taxon>
        <taxon>Clostridiaceae</taxon>
        <taxon>Clostridium</taxon>
    </lineage>
</organism>
<evidence type="ECO:0000313" key="7">
    <source>
        <dbReference type="EMBL" id="CDM67916.1"/>
    </source>
</evidence>
<dbReference type="CDD" id="cd06113">
    <property type="entry name" value="citrate_synt_like_1_2"/>
    <property type="match status" value="1"/>
</dbReference>
<dbReference type="HOGENOM" id="CLU_025068_2_2_9"/>
<dbReference type="Pfam" id="PF00285">
    <property type="entry name" value="Citrate_synt"/>
    <property type="match status" value="1"/>
</dbReference>
<name>W6RTJ5_9CLOT</name>
<keyword evidence="8" id="KW-1185">Reference proteome</keyword>
<comment type="similarity">
    <text evidence="2 5">Belongs to the citrate synthase family.</text>
</comment>
<accession>W6RTJ5</accession>
<dbReference type="KEGG" id="clt:CM240_0751"/>
<dbReference type="PRINTS" id="PR00143">
    <property type="entry name" value="CITRTSNTHASE"/>
</dbReference>
<feature type="active site" evidence="6">
    <location>
        <position position="329"/>
    </location>
</feature>
<dbReference type="Gene3D" id="1.10.580.10">
    <property type="entry name" value="Citrate Synthase, domain 1"/>
    <property type="match status" value="1"/>
</dbReference>
<reference evidence="7 8" key="1">
    <citation type="submission" date="2013-11" db="EMBL/GenBank/DDBJ databases">
        <title>Complete genome sequence of Clostridum sp. M2/40.</title>
        <authorList>
            <person name="Wibberg D."/>
            <person name="Puehler A."/>
            <person name="Schlueter A."/>
        </authorList>
    </citation>
    <scope>NUCLEOTIDE SEQUENCE [LARGE SCALE GENOMIC DNA]</scope>
    <source>
        <strain evidence="8">M2/40</strain>
    </source>
</reference>
<dbReference type="InterPro" id="IPR016143">
    <property type="entry name" value="Citrate_synth-like_sm_a-sub"/>
</dbReference>
<evidence type="ECO:0000256" key="6">
    <source>
        <dbReference type="PIRSR" id="PIRSR001369-1"/>
    </source>
</evidence>
<dbReference type="OrthoDB" id="9800864at2"/>
<comment type="catalytic activity">
    <reaction evidence="4">
        <text>oxaloacetate + acetyl-CoA + H2O = citrate + CoA + H(+)</text>
        <dbReference type="Rhea" id="RHEA:16845"/>
        <dbReference type="ChEBI" id="CHEBI:15377"/>
        <dbReference type="ChEBI" id="CHEBI:15378"/>
        <dbReference type="ChEBI" id="CHEBI:16452"/>
        <dbReference type="ChEBI" id="CHEBI:16947"/>
        <dbReference type="ChEBI" id="CHEBI:57287"/>
        <dbReference type="ChEBI" id="CHEBI:57288"/>
        <dbReference type="EC" id="2.3.3.16"/>
    </reaction>
</comment>
<dbReference type="Proteomes" id="UP000019426">
    <property type="component" value="Chromosome M2/40_rep1"/>
</dbReference>
<dbReference type="PANTHER" id="PTHR11739:SF4">
    <property type="entry name" value="CITRATE SYNTHASE, PEROXISOMAL"/>
    <property type="match status" value="1"/>
</dbReference>
<dbReference type="PATRIC" id="fig|1216932.3.peg.737"/>
<dbReference type="PANTHER" id="PTHR11739">
    <property type="entry name" value="CITRATE SYNTHASE"/>
    <property type="match status" value="1"/>
</dbReference>
<feature type="active site" evidence="6">
    <location>
        <position position="385"/>
    </location>
</feature>
<proteinExistence type="inferred from homology"/>
<dbReference type="InterPro" id="IPR016142">
    <property type="entry name" value="Citrate_synth-like_lrg_a-sub"/>
</dbReference>
<dbReference type="NCBIfam" id="NF010635">
    <property type="entry name" value="PRK14032.1"/>
    <property type="match status" value="1"/>
</dbReference>
<evidence type="ECO:0000256" key="4">
    <source>
        <dbReference type="ARBA" id="ARBA00049288"/>
    </source>
</evidence>
<dbReference type="Gene3D" id="1.10.230.10">
    <property type="entry name" value="Cytochrome P450-Terp, domain 2"/>
    <property type="match status" value="1"/>
</dbReference>
<dbReference type="STRING" id="1216932.CM240_0751"/>
<evidence type="ECO:0000313" key="8">
    <source>
        <dbReference type="Proteomes" id="UP000019426"/>
    </source>
</evidence>
<keyword evidence="3 5" id="KW-0808">Transferase</keyword>
<dbReference type="PIRSF" id="PIRSF001369">
    <property type="entry name" value="Citrate_synth"/>
    <property type="match status" value="1"/>
</dbReference>
<protein>
    <recommendedName>
        <fullName evidence="5">Citrate synthase</fullName>
    </recommendedName>
</protein>
<dbReference type="InterPro" id="IPR002020">
    <property type="entry name" value="Citrate_synthase"/>
</dbReference>
<evidence type="ECO:0000256" key="1">
    <source>
        <dbReference type="ARBA" id="ARBA00005163"/>
    </source>
</evidence>